<dbReference type="Pfam" id="PF13578">
    <property type="entry name" value="Methyltransf_24"/>
    <property type="match status" value="1"/>
</dbReference>
<dbReference type="OrthoDB" id="9800276at2"/>
<dbReference type="KEGG" id="pbor:BSF38_03607"/>
<dbReference type="RefSeq" id="WP_076347889.1">
    <property type="nucleotide sequence ID" value="NZ_CP019082.1"/>
</dbReference>
<evidence type="ECO:0000313" key="2">
    <source>
        <dbReference type="Proteomes" id="UP000186309"/>
    </source>
</evidence>
<dbReference type="AlphaFoldDB" id="A0A1U7CT07"/>
<dbReference type="InterPro" id="IPR029063">
    <property type="entry name" value="SAM-dependent_MTases_sf"/>
</dbReference>
<dbReference type="EC" id="2.1.1.305" evidence="1"/>
<dbReference type="SUPFAM" id="SSF53335">
    <property type="entry name" value="S-adenosyl-L-methionine-dependent methyltransferases"/>
    <property type="match status" value="1"/>
</dbReference>
<keyword evidence="2" id="KW-1185">Reference proteome</keyword>
<keyword evidence="1" id="KW-0808">Transferase</keyword>
<dbReference type="GO" id="GO:0008168">
    <property type="term" value="F:methyltransferase activity"/>
    <property type="evidence" value="ECO:0007669"/>
    <property type="project" value="UniProtKB-KW"/>
</dbReference>
<protein>
    <submittedName>
        <fullName evidence="1">8-demethyl-8-alpha-L-rhamnosyl tetracenomycin-C 2'-O-methyltransferase</fullName>
        <ecNumber evidence="1">2.1.1.305</ecNumber>
    </submittedName>
</protein>
<dbReference type="STRING" id="1387353.BSF38_03607"/>
<name>A0A1U7CT07_9BACT</name>
<sequence length="289" mass="32581">MVIKRTGASLTQMFKEFVRHPRTTLASQNRVPAFLRGIFFAHERSTAGDGDANEKPAPGEEVYPSNPLMDYFNAHEKGPGVFKWLHYFEMYHRHLAKFVGKDVHVMEIGVYSGGSLGMWRSYFGAGARITGVDIEPVCKAYENEHTKIVIGDQGDPSFWRRILADSPPIDVLIDDGGHTPEQQMVTLEQVLPRMKPGGVFICEDVHHLYNDFSSFVSGLDDALNAFRNTPVPPKKGDIRSVATPFQSWIHSIHHYPYAVVIEKHEKPITSFDAVRHGTEWQPFMGGRDS</sequence>
<dbReference type="Proteomes" id="UP000186309">
    <property type="component" value="Chromosome"/>
</dbReference>
<evidence type="ECO:0000313" key="1">
    <source>
        <dbReference type="EMBL" id="APW62075.1"/>
    </source>
</evidence>
<dbReference type="GO" id="GO:0032259">
    <property type="term" value="P:methylation"/>
    <property type="evidence" value="ECO:0007669"/>
    <property type="project" value="UniProtKB-KW"/>
</dbReference>
<dbReference type="Gene3D" id="3.40.50.150">
    <property type="entry name" value="Vaccinia Virus protein VP39"/>
    <property type="match status" value="1"/>
</dbReference>
<keyword evidence="1" id="KW-0489">Methyltransferase</keyword>
<proteinExistence type="predicted"/>
<organism evidence="1 2">
    <name type="scientific">Paludisphaera borealis</name>
    <dbReference type="NCBI Taxonomy" id="1387353"/>
    <lineage>
        <taxon>Bacteria</taxon>
        <taxon>Pseudomonadati</taxon>
        <taxon>Planctomycetota</taxon>
        <taxon>Planctomycetia</taxon>
        <taxon>Isosphaerales</taxon>
        <taxon>Isosphaeraceae</taxon>
        <taxon>Paludisphaera</taxon>
    </lineage>
</organism>
<accession>A0A1U7CT07</accession>
<dbReference type="EMBL" id="CP019082">
    <property type="protein sequence ID" value="APW62075.1"/>
    <property type="molecule type" value="Genomic_DNA"/>
</dbReference>
<gene>
    <name evidence="1" type="primary">elmMI</name>
    <name evidence="1" type="ORF">BSF38_03607</name>
</gene>
<reference evidence="2" key="1">
    <citation type="submission" date="2016-12" db="EMBL/GenBank/DDBJ databases">
        <title>Comparative genomics of four Isosphaeraceae planctomycetes: a common pool of plasmids and glycoside hydrolase genes.</title>
        <authorList>
            <person name="Ivanova A."/>
        </authorList>
    </citation>
    <scope>NUCLEOTIDE SEQUENCE [LARGE SCALE GENOMIC DNA]</scope>
    <source>
        <strain evidence="2">PX4</strain>
    </source>
</reference>
<dbReference type="CDD" id="cd02440">
    <property type="entry name" value="AdoMet_MTases"/>
    <property type="match status" value="1"/>
</dbReference>